<accession>A0A2H3DE66</accession>
<dbReference type="STRING" id="47427.A0A2H3DE66"/>
<organism evidence="1 2">
    <name type="scientific">Armillaria gallica</name>
    <name type="common">Bulbous honey fungus</name>
    <name type="synonym">Armillaria bulbosa</name>
    <dbReference type="NCBI Taxonomy" id="47427"/>
    <lineage>
        <taxon>Eukaryota</taxon>
        <taxon>Fungi</taxon>
        <taxon>Dikarya</taxon>
        <taxon>Basidiomycota</taxon>
        <taxon>Agaricomycotina</taxon>
        <taxon>Agaricomycetes</taxon>
        <taxon>Agaricomycetidae</taxon>
        <taxon>Agaricales</taxon>
        <taxon>Marasmiineae</taxon>
        <taxon>Physalacriaceae</taxon>
        <taxon>Armillaria</taxon>
    </lineage>
</organism>
<protein>
    <submittedName>
        <fullName evidence="1">Uncharacterized protein</fullName>
    </submittedName>
</protein>
<name>A0A2H3DE66_ARMGA</name>
<dbReference type="InParanoid" id="A0A2H3DE66"/>
<dbReference type="EMBL" id="KZ293669">
    <property type="protein sequence ID" value="PBK89148.1"/>
    <property type="molecule type" value="Genomic_DNA"/>
</dbReference>
<feature type="non-terminal residue" evidence="1">
    <location>
        <position position="84"/>
    </location>
</feature>
<dbReference type="Proteomes" id="UP000217790">
    <property type="component" value="Unassembled WGS sequence"/>
</dbReference>
<evidence type="ECO:0000313" key="1">
    <source>
        <dbReference type="EMBL" id="PBK89148.1"/>
    </source>
</evidence>
<evidence type="ECO:0000313" key="2">
    <source>
        <dbReference type="Proteomes" id="UP000217790"/>
    </source>
</evidence>
<keyword evidence="2" id="KW-1185">Reference proteome</keyword>
<sequence length="84" mass="9398">MSIELNFDKVIEQMKELDLKRGPGDIIIPLSSIITNLLKREKSKQPAFINEMPTEILLDIFSQAIPSSAINPFDTTAGPWVLSK</sequence>
<gene>
    <name evidence="1" type="ORF">ARMGADRAFT_1065066</name>
</gene>
<reference evidence="2" key="1">
    <citation type="journal article" date="2017" name="Nat. Ecol. Evol.">
        <title>Genome expansion and lineage-specific genetic innovations in the forest pathogenic fungi Armillaria.</title>
        <authorList>
            <person name="Sipos G."/>
            <person name="Prasanna A.N."/>
            <person name="Walter M.C."/>
            <person name="O'Connor E."/>
            <person name="Balint B."/>
            <person name="Krizsan K."/>
            <person name="Kiss B."/>
            <person name="Hess J."/>
            <person name="Varga T."/>
            <person name="Slot J."/>
            <person name="Riley R."/>
            <person name="Boka B."/>
            <person name="Rigling D."/>
            <person name="Barry K."/>
            <person name="Lee J."/>
            <person name="Mihaltcheva S."/>
            <person name="LaButti K."/>
            <person name="Lipzen A."/>
            <person name="Waldron R."/>
            <person name="Moloney N.M."/>
            <person name="Sperisen C."/>
            <person name="Kredics L."/>
            <person name="Vagvoelgyi C."/>
            <person name="Patrignani A."/>
            <person name="Fitzpatrick D."/>
            <person name="Nagy I."/>
            <person name="Doyle S."/>
            <person name="Anderson J.B."/>
            <person name="Grigoriev I.V."/>
            <person name="Gueldener U."/>
            <person name="Muensterkoetter M."/>
            <person name="Nagy L.G."/>
        </authorList>
    </citation>
    <scope>NUCLEOTIDE SEQUENCE [LARGE SCALE GENOMIC DNA]</scope>
    <source>
        <strain evidence="2">Ar21-2</strain>
    </source>
</reference>
<dbReference type="OrthoDB" id="2841073at2759"/>
<dbReference type="AlphaFoldDB" id="A0A2H3DE66"/>
<proteinExistence type="predicted"/>